<evidence type="ECO:0000313" key="2">
    <source>
        <dbReference type="Proteomes" id="UP000046393"/>
    </source>
</evidence>
<keyword evidence="2" id="KW-1185">Reference proteome</keyword>
<feature type="transmembrane region" description="Helical" evidence="1">
    <location>
        <begin position="150"/>
        <end position="167"/>
    </location>
</feature>
<organism evidence="2 3">
    <name type="scientific">Syphacia muris</name>
    <dbReference type="NCBI Taxonomy" id="451379"/>
    <lineage>
        <taxon>Eukaryota</taxon>
        <taxon>Metazoa</taxon>
        <taxon>Ecdysozoa</taxon>
        <taxon>Nematoda</taxon>
        <taxon>Chromadorea</taxon>
        <taxon>Rhabditida</taxon>
        <taxon>Spirurina</taxon>
        <taxon>Oxyuridomorpha</taxon>
        <taxon>Oxyuroidea</taxon>
        <taxon>Oxyuridae</taxon>
        <taxon>Syphacia</taxon>
    </lineage>
</organism>
<sequence length="172" mass="19718">MEKVEKFANFYLLLNLSLNKLAHLATNNIRQIHFLTKDRGPQRRIQEPKIFDDFCNMDSWIIKERSGVSCNGTCFKWQQIVNNSGSYSYMTLRSCYNTMFDLSDPVTVQEPNVAYCSTRSTPLDCLADAEVLEDTCWCYGDYCNSSNSKAVSLITVLLVIIFSYTVFKARVP</sequence>
<keyword evidence="1" id="KW-0812">Transmembrane</keyword>
<accession>A0A0N5AT12</accession>
<dbReference type="Proteomes" id="UP000046393">
    <property type="component" value="Unplaced"/>
</dbReference>
<dbReference type="AlphaFoldDB" id="A0A0N5AT12"/>
<keyword evidence="1" id="KW-1133">Transmembrane helix</keyword>
<protein>
    <submittedName>
        <fullName evidence="3">LNR domain-containing protein</fullName>
    </submittedName>
</protein>
<keyword evidence="1" id="KW-0472">Membrane</keyword>
<dbReference type="WBParaSite" id="SMUV_0000795001-mRNA-1">
    <property type="protein sequence ID" value="SMUV_0000795001-mRNA-1"/>
    <property type="gene ID" value="SMUV_0000795001"/>
</dbReference>
<name>A0A0N5AT12_9BILA</name>
<proteinExistence type="predicted"/>
<evidence type="ECO:0000256" key="1">
    <source>
        <dbReference type="SAM" id="Phobius"/>
    </source>
</evidence>
<reference evidence="3" key="1">
    <citation type="submission" date="2017-02" db="UniProtKB">
        <authorList>
            <consortium name="WormBaseParasite"/>
        </authorList>
    </citation>
    <scope>IDENTIFICATION</scope>
</reference>
<evidence type="ECO:0000313" key="3">
    <source>
        <dbReference type="WBParaSite" id="SMUV_0000795001-mRNA-1"/>
    </source>
</evidence>